<reference evidence="2" key="2">
    <citation type="submission" date="2020-09" db="EMBL/GenBank/DDBJ databases">
        <authorList>
            <person name="Sun Q."/>
            <person name="Sedlacek I."/>
        </authorList>
    </citation>
    <scope>NUCLEOTIDE SEQUENCE</scope>
    <source>
        <strain evidence="2">CCM 7897</strain>
    </source>
</reference>
<evidence type="ECO:0000259" key="1">
    <source>
        <dbReference type="Pfam" id="PF19419"/>
    </source>
</evidence>
<dbReference type="EMBL" id="BMCT01000010">
    <property type="protein sequence ID" value="GGF85582.1"/>
    <property type="molecule type" value="Genomic_DNA"/>
</dbReference>
<gene>
    <name evidence="2" type="ORF">GCM10007301_51860</name>
</gene>
<evidence type="ECO:0000313" key="2">
    <source>
        <dbReference type="EMBL" id="GGF85582.1"/>
    </source>
</evidence>
<proteinExistence type="predicted"/>
<dbReference type="Proteomes" id="UP000606044">
    <property type="component" value="Unassembled WGS sequence"/>
</dbReference>
<reference evidence="2" key="1">
    <citation type="journal article" date="2014" name="Int. J. Syst. Evol. Microbiol.">
        <title>Complete genome sequence of Corynebacterium casei LMG S-19264T (=DSM 44701T), isolated from a smear-ripened cheese.</title>
        <authorList>
            <consortium name="US DOE Joint Genome Institute (JGI-PGF)"/>
            <person name="Walter F."/>
            <person name="Albersmeier A."/>
            <person name="Kalinowski J."/>
            <person name="Ruckert C."/>
        </authorList>
    </citation>
    <scope>NUCLEOTIDE SEQUENCE</scope>
    <source>
        <strain evidence="2">CCM 7897</strain>
    </source>
</reference>
<evidence type="ECO:0000313" key="3">
    <source>
        <dbReference type="Proteomes" id="UP000606044"/>
    </source>
</evidence>
<sequence length="222" mass="24518">MHETSFLQGPNFPVASKERWVSPELSDQSGVHNCAIYLGKLHAELRSRLSDEEWACLFAKFPTPAKVQQSLLLSAAEGQRRKAFFWSLLDVSTAHLTGNDCDLLGAYRGPGRDMECDRDPGQSLHVTPCVSGWIISTSGCVAPVSYDELKPQAREVLDADRQDVIERMTAEGFSNEFIALFTFAFESGAADIRFHQDAECLPGFPLFDGDDREADVQATTLA</sequence>
<feature type="domain" description="DUF5983" evidence="1">
    <location>
        <begin position="89"/>
        <end position="208"/>
    </location>
</feature>
<organism evidence="2 3">
    <name type="scientific">Azorhizobium oxalatiphilum</name>
    <dbReference type="NCBI Taxonomy" id="980631"/>
    <lineage>
        <taxon>Bacteria</taxon>
        <taxon>Pseudomonadati</taxon>
        <taxon>Pseudomonadota</taxon>
        <taxon>Alphaproteobacteria</taxon>
        <taxon>Hyphomicrobiales</taxon>
        <taxon>Xanthobacteraceae</taxon>
        <taxon>Azorhizobium</taxon>
    </lineage>
</organism>
<accession>A0A917CDX3</accession>
<dbReference type="InterPro" id="IPR046025">
    <property type="entry name" value="DUF5983"/>
</dbReference>
<dbReference type="Pfam" id="PF19419">
    <property type="entry name" value="DUF5983"/>
    <property type="match status" value="1"/>
</dbReference>
<keyword evidence="3" id="KW-1185">Reference proteome</keyword>
<name>A0A917CDX3_9HYPH</name>
<dbReference type="AlphaFoldDB" id="A0A917CDX3"/>
<protein>
    <recommendedName>
        <fullName evidence="1">DUF5983 domain-containing protein</fullName>
    </recommendedName>
</protein>
<comment type="caution">
    <text evidence="2">The sequence shown here is derived from an EMBL/GenBank/DDBJ whole genome shotgun (WGS) entry which is preliminary data.</text>
</comment>